<organism evidence="1 2">
    <name type="scientific">Rhipicephalus microplus</name>
    <name type="common">Cattle tick</name>
    <name type="synonym">Boophilus microplus</name>
    <dbReference type="NCBI Taxonomy" id="6941"/>
    <lineage>
        <taxon>Eukaryota</taxon>
        <taxon>Metazoa</taxon>
        <taxon>Ecdysozoa</taxon>
        <taxon>Arthropoda</taxon>
        <taxon>Chelicerata</taxon>
        <taxon>Arachnida</taxon>
        <taxon>Acari</taxon>
        <taxon>Parasitiformes</taxon>
        <taxon>Ixodida</taxon>
        <taxon>Ixodoidea</taxon>
        <taxon>Ixodidae</taxon>
        <taxon>Rhipicephalinae</taxon>
        <taxon>Rhipicephalus</taxon>
        <taxon>Boophilus</taxon>
    </lineage>
</organism>
<proteinExistence type="predicted"/>
<sequence>MAALRNRAPGKPCTGKFRNTVAQRSTGPLLTFVSAAISPEQPDLPSPLDFTPSPCDCLQIVDLVASAWFSRPRAREWVTSLRLGRRGWVHVDAVPRNLHPECNKARRQTRTGATTKALARAPGVPPFVEAAQYPQGTRFVIVTTCIGDLHRASSVTTLSAETAEEVVIALATPDPTCDTIVCAYRSAVTNYSKGRISPQALRILCQAPHSKANMITLTRIPAHARPVMH</sequence>
<evidence type="ECO:0000313" key="2">
    <source>
        <dbReference type="Proteomes" id="UP000821866"/>
    </source>
</evidence>
<protein>
    <recommendedName>
        <fullName evidence="3">Tick transposon</fullName>
    </recommendedName>
</protein>
<name>A0A9J6CZJ5_RHIMP</name>
<accession>A0A9J6CZJ5</accession>
<reference evidence="1" key="1">
    <citation type="journal article" date="2020" name="Cell">
        <title>Large-Scale Comparative Analyses of Tick Genomes Elucidate Their Genetic Diversity and Vector Capacities.</title>
        <authorList>
            <consortium name="Tick Genome and Microbiome Consortium (TIGMIC)"/>
            <person name="Jia N."/>
            <person name="Wang J."/>
            <person name="Shi W."/>
            <person name="Du L."/>
            <person name="Sun Y."/>
            <person name="Zhan W."/>
            <person name="Jiang J.F."/>
            <person name="Wang Q."/>
            <person name="Zhang B."/>
            <person name="Ji P."/>
            <person name="Bell-Sakyi L."/>
            <person name="Cui X.M."/>
            <person name="Yuan T.T."/>
            <person name="Jiang B.G."/>
            <person name="Yang W.F."/>
            <person name="Lam T.T."/>
            <person name="Chang Q.C."/>
            <person name="Ding S.J."/>
            <person name="Wang X.J."/>
            <person name="Zhu J.G."/>
            <person name="Ruan X.D."/>
            <person name="Zhao L."/>
            <person name="Wei J.T."/>
            <person name="Ye R.Z."/>
            <person name="Que T.C."/>
            <person name="Du C.H."/>
            <person name="Zhou Y.H."/>
            <person name="Cheng J.X."/>
            <person name="Dai P.F."/>
            <person name="Guo W.B."/>
            <person name="Han X.H."/>
            <person name="Huang E.J."/>
            <person name="Li L.F."/>
            <person name="Wei W."/>
            <person name="Gao Y.C."/>
            <person name="Liu J.Z."/>
            <person name="Shao H.Z."/>
            <person name="Wang X."/>
            <person name="Wang C.C."/>
            <person name="Yang T.C."/>
            <person name="Huo Q.B."/>
            <person name="Li W."/>
            <person name="Chen H.Y."/>
            <person name="Chen S.E."/>
            <person name="Zhou L.G."/>
            <person name="Ni X.B."/>
            <person name="Tian J.H."/>
            <person name="Sheng Y."/>
            <person name="Liu T."/>
            <person name="Pan Y.S."/>
            <person name="Xia L.Y."/>
            <person name="Li J."/>
            <person name="Zhao F."/>
            <person name="Cao W.C."/>
        </authorList>
    </citation>
    <scope>NUCLEOTIDE SEQUENCE</scope>
    <source>
        <strain evidence="1">Rmic-2018</strain>
    </source>
</reference>
<evidence type="ECO:0008006" key="3">
    <source>
        <dbReference type="Google" id="ProtNLM"/>
    </source>
</evidence>
<dbReference type="EMBL" id="JABSTU010004321">
    <property type="protein sequence ID" value="KAH7964035.1"/>
    <property type="molecule type" value="Genomic_DNA"/>
</dbReference>
<dbReference type="AlphaFoldDB" id="A0A9J6CZJ5"/>
<reference evidence="1" key="2">
    <citation type="submission" date="2021-09" db="EMBL/GenBank/DDBJ databases">
        <authorList>
            <person name="Jia N."/>
            <person name="Wang J."/>
            <person name="Shi W."/>
            <person name="Du L."/>
            <person name="Sun Y."/>
            <person name="Zhan W."/>
            <person name="Jiang J."/>
            <person name="Wang Q."/>
            <person name="Zhang B."/>
            <person name="Ji P."/>
            <person name="Sakyi L.B."/>
            <person name="Cui X."/>
            <person name="Yuan T."/>
            <person name="Jiang B."/>
            <person name="Yang W."/>
            <person name="Lam T.T.-Y."/>
            <person name="Chang Q."/>
            <person name="Ding S."/>
            <person name="Wang X."/>
            <person name="Zhu J."/>
            <person name="Ruan X."/>
            <person name="Zhao L."/>
            <person name="Wei J."/>
            <person name="Que T."/>
            <person name="Du C."/>
            <person name="Cheng J."/>
            <person name="Dai P."/>
            <person name="Han X."/>
            <person name="Huang E."/>
            <person name="Gao Y."/>
            <person name="Liu J."/>
            <person name="Shao H."/>
            <person name="Ye R."/>
            <person name="Li L."/>
            <person name="Wei W."/>
            <person name="Wang X."/>
            <person name="Wang C."/>
            <person name="Huo Q."/>
            <person name="Li W."/>
            <person name="Guo W."/>
            <person name="Chen H."/>
            <person name="Chen S."/>
            <person name="Zhou L."/>
            <person name="Zhou L."/>
            <person name="Ni X."/>
            <person name="Tian J."/>
            <person name="Zhou Y."/>
            <person name="Sheng Y."/>
            <person name="Liu T."/>
            <person name="Pan Y."/>
            <person name="Xia L."/>
            <person name="Li J."/>
            <person name="Zhao F."/>
            <person name="Cao W."/>
        </authorList>
    </citation>
    <scope>NUCLEOTIDE SEQUENCE</scope>
    <source>
        <strain evidence="1">Rmic-2018</strain>
        <tissue evidence="1">Larvae</tissue>
    </source>
</reference>
<evidence type="ECO:0000313" key="1">
    <source>
        <dbReference type="EMBL" id="KAH7964035.1"/>
    </source>
</evidence>
<keyword evidence="2" id="KW-1185">Reference proteome</keyword>
<gene>
    <name evidence="1" type="ORF">HPB51_027727</name>
</gene>
<comment type="caution">
    <text evidence="1">The sequence shown here is derived from an EMBL/GenBank/DDBJ whole genome shotgun (WGS) entry which is preliminary data.</text>
</comment>
<dbReference type="Proteomes" id="UP000821866">
    <property type="component" value="Unassembled WGS sequence"/>
</dbReference>